<keyword evidence="4 5" id="KW-0472">Membrane</keyword>
<dbReference type="PANTHER" id="PTHR31415:SF166">
    <property type="entry name" value="LATE EMBRYOGENESIS ABUNDANT (LEA) HYDROXYPROLINE-RICH GLYCOPROTEIN FAMILY"/>
    <property type="match status" value="1"/>
</dbReference>
<evidence type="ECO:0000256" key="3">
    <source>
        <dbReference type="ARBA" id="ARBA00022989"/>
    </source>
</evidence>
<evidence type="ECO:0000313" key="8">
    <source>
        <dbReference type="Proteomes" id="UP001188597"/>
    </source>
</evidence>
<name>A0AA89BDE2_9ASTE</name>
<dbReference type="Pfam" id="PF03168">
    <property type="entry name" value="LEA_2"/>
    <property type="match status" value="1"/>
</dbReference>
<dbReference type="EMBL" id="JAVXUP010000257">
    <property type="protein sequence ID" value="KAK3032762.1"/>
    <property type="molecule type" value="Genomic_DNA"/>
</dbReference>
<dbReference type="GO" id="GO:0005886">
    <property type="term" value="C:plasma membrane"/>
    <property type="evidence" value="ECO:0007669"/>
    <property type="project" value="TreeGrafter"/>
</dbReference>
<gene>
    <name evidence="7" type="ORF">RJ639_034911</name>
</gene>
<reference evidence="7" key="1">
    <citation type="submission" date="2022-12" db="EMBL/GenBank/DDBJ databases">
        <title>Draft genome assemblies for two species of Escallonia (Escalloniales).</title>
        <authorList>
            <person name="Chanderbali A."/>
            <person name="Dervinis C."/>
            <person name="Anghel I."/>
            <person name="Soltis D."/>
            <person name="Soltis P."/>
            <person name="Zapata F."/>
        </authorList>
    </citation>
    <scope>NUCLEOTIDE SEQUENCE</scope>
    <source>
        <strain evidence="7">UCBG64.0493</strain>
        <tissue evidence="7">Leaf</tissue>
    </source>
</reference>
<protein>
    <recommendedName>
        <fullName evidence="6">Late embryogenesis abundant protein LEA-2 subgroup domain-containing protein</fullName>
    </recommendedName>
</protein>
<evidence type="ECO:0000256" key="1">
    <source>
        <dbReference type="ARBA" id="ARBA00004167"/>
    </source>
</evidence>
<evidence type="ECO:0000256" key="5">
    <source>
        <dbReference type="SAM" id="Phobius"/>
    </source>
</evidence>
<evidence type="ECO:0000259" key="6">
    <source>
        <dbReference type="Pfam" id="PF03168"/>
    </source>
</evidence>
<dbReference type="Proteomes" id="UP001188597">
    <property type="component" value="Unassembled WGS sequence"/>
</dbReference>
<dbReference type="AlphaFoldDB" id="A0AA89BDE2"/>
<comment type="subcellular location">
    <subcellularLocation>
        <location evidence="1">Membrane</location>
        <topology evidence="1">Single-pass membrane protein</topology>
    </subcellularLocation>
</comment>
<evidence type="ECO:0000256" key="4">
    <source>
        <dbReference type="ARBA" id="ARBA00023136"/>
    </source>
</evidence>
<dbReference type="PANTHER" id="PTHR31415">
    <property type="entry name" value="OS05G0367900 PROTEIN"/>
    <property type="match status" value="1"/>
</dbReference>
<dbReference type="GO" id="GO:0009506">
    <property type="term" value="C:plasmodesma"/>
    <property type="evidence" value="ECO:0007669"/>
    <property type="project" value="TreeGrafter"/>
</dbReference>
<organism evidence="7 8">
    <name type="scientific">Escallonia herrerae</name>
    <dbReference type="NCBI Taxonomy" id="1293975"/>
    <lineage>
        <taxon>Eukaryota</taxon>
        <taxon>Viridiplantae</taxon>
        <taxon>Streptophyta</taxon>
        <taxon>Embryophyta</taxon>
        <taxon>Tracheophyta</taxon>
        <taxon>Spermatophyta</taxon>
        <taxon>Magnoliopsida</taxon>
        <taxon>eudicotyledons</taxon>
        <taxon>Gunneridae</taxon>
        <taxon>Pentapetalae</taxon>
        <taxon>asterids</taxon>
        <taxon>campanulids</taxon>
        <taxon>Escalloniales</taxon>
        <taxon>Escalloniaceae</taxon>
        <taxon>Escallonia</taxon>
    </lineage>
</organism>
<dbReference type="InterPro" id="IPR004864">
    <property type="entry name" value="LEA_2"/>
</dbReference>
<keyword evidence="2 5" id="KW-0812">Transmembrane</keyword>
<evidence type="ECO:0000313" key="7">
    <source>
        <dbReference type="EMBL" id="KAK3032762.1"/>
    </source>
</evidence>
<accession>A0AA89BDE2</accession>
<dbReference type="InterPro" id="IPR044839">
    <property type="entry name" value="NDR1-like"/>
</dbReference>
<evidence type="ECO:0000256" key="2">
    <source>
        <dbReference type="ARBA" id="ARBA00022692"/>
    </source>
</evidence>
<comment type="caution">
    <text evidence="7">The sequence shown here is derived from an EMBL/GenBank/DDBJ whole genome shotgun (WGS) entry which is preliminary data.</text>
</comment>
<keyword evidence="8" id="KW-1185">Reference proteome</keyword>
<feature type="domain" description="Late embryogenesis abundant protein LEA-2 subgroup" evidence="6">
    <location>
        <begin position="75"/>
        <end position="175"/>
    </location>
</feature>
<feature type="transmembrane region" description="Helical" evidence="5">
    <location>
        <begin position="21"/>
        <end position="43"/>
    </location>
</feature>
<sequence length="209" mass="23585">MSEKDCGHHEDEHRRKLHRRLLAALLEFLVVILFIILLVWLILRPTKPRFVLQDATVYAFNLSSPNSLTSNLQITLSSRNPNSRIGIYYDKLDVYATYRSQQITLPTLLPSTYQGHKDVTVWSPFLYGNAVPVAPYLADSLSQDQMAGTVLVQIKVYGRVRWKVGTFISGRYRLYVNCPAYIGFGSKSNGFAVGPAIKFQLVQGCSVDV</sequence>
<keyword evidence="3 5" id="KW-1133">Transmembrane helix</keyword>
<dbReference type="GO" id="GO:0098542">
    <property type="term" value="P:defense response to other organism"/>
    <property type="evidence" value="ECO:0007669"/>
    <property type="project" value="InterPro"/>
</dbReference>
<proteinExistence type="predicted"/>